<keyword evidence="5" id="KW-0998">Cell outer membrane</keyword>
<evidence type="ECO:0000256" key="5">
    <source>
        <dbReference type="ARBA" id="ARBA00023237"/>
    </source>
</evidence>
<gene>
    <name evidence="6" type="ORF">CR164_06190</name>
</gene>
<dbReference type="AlphaFoldDB" id="A0A317T876"/>
<dbReference type="GO" id="GO:0009279">
    <property type="term" value="C:cell outer membrane"/>
    <property type="evidence" value="ECO:0007669"/>
    <property type="project" value="UniProtKB-SubCell"/>
</dbReference>
<dbReference type="PANTHER" id="PTHR30026">
    <property type="entry name" value="OUTER MEMBRANE PROTEIN TOLC"/>
    <property type="match status" value="1"/>
</dbReference>
<dbReference type="EMBL" id="PDNZ01000004">
    <property type="protein sequence ID" value="PWW81947.1"/>
    <property type="molecule type" value="Genomic_DNA"/>
</dbReference>
<evidence type="ECO:0008006" key="8">
    <source>
        <dbReference type="Google" id="ProtNLM"/>
    </source>
</evidence>
<evidence type="ECO:0000313" key="7">
    <source>
        <dbReference type="Proteomes" id="UP000246278"/>
    </source>
</evidence>
<evidence type="ECO:0000313" key="6">
    <source>
        <dbReference type="EMBL" id="PWW81947.1"/>
    </source>
</evidence>
<keyword evidence="2" id="KW-1134">Transmembrane beta strand</keyword>
<comment type="caution">
    <text evidence="6">The sequence shown here is derived from an EMBL/GenBank/DDBJ whole genome shotgun (WGS) entry which is preliminary data.</text>
</comment>
<evidence type="ECO:0000256" key="4">
    <source>
        <dbReference type="ARBA" id="ARBA00023136"/>
    </source>
</evidence>
<dbReference type="Gene3D" id="1.20.1600.10">
    <property type="entry name" value="Outer membrane efflux proteins (OEP)"/>
    <property type="match status" value="1"/>
</dbReference>
<dbReference type="RefSeq" id="WP_110023080.1">
    <property type="nucleotide sequence ID" value="NZ_PDNZ01000004.1"/>
</dbReference>
<reference evidence="7" key="1">
    <citation type="submission" date="2017-10" db="EMBL/GenBank/DDBJ databases">
        <authorList>
            <person name="Gaisin V.A."/>
            <person name="Rysina M.S."/>
            <person name="Grouzdev D.S."/>
        </authorList>
    </citation>
    <scope>NUCLEOTIDE SEQUENCE [LARGE SCALE GENOMIC DNA]</scope>
    <source>
        <strain evidence="7">V1</strain>
    </source>
</reference>
<keyword evidence="7" id="KW-1185">Reference proteome</keyword>
<proteinExistence type="predicted"/>
<dbReference type="Proteomes" id="UP000246278">
    <property type="component" value="Unassembled WGS sequence"/>
</dbReference>
<evidence type="ECO:0000256" key="3">
    <source>
        <dbReference type="ARBA" id="ARBA00022692"/>
    </source>
</evidence>
<evidence type="ECO:0000256" key="2">
    <source>
        <dbReference type="ARBA" id="ARBA00022452"/>
    </source>
</evidence>
<dbReference type="GO" id="GO:0015288">
    <property type="term" value="F:porin activity"/>
    <property type="evidence" value="ECO:0007669"/>
    <property type="project" value="TreeGrafter"/>
</dbReference>
<protein>
    <recommendedName>
        <fullName evidence="8">Transporter</fullName>
    </recommendedName>
</protein>
<dbReference type="OrthoDB" id="596919at2"/>
<dbReference type="GO" id="GO:0015562">
    <property type="term" value="F:efflux transmembrane transporter activity"/>
    <property type="evidence" value="ECO:0007669"/>
    <property type="project" value="InterPro"/>
</dbReference>
<keyword evidence="4" id="KW-0472">Membrane</keyword>
<dbReference type="InterPro" id="IPR051906">
    <property type="entry name" value="TolC-like"/>
</dbReference>
<dbReference type="SUPFAM" id="SSF56954">
    <property type="entry name" value="Outer membrane efflux proteins (OEP)"/>
    <property type="match status" value="1"/>
</dbReference>
<organism evidence="6 7">
    <name type="scientific">Prosthecochloris marina</name>
    <dbReference type="NCBI Taxonomy" id="2017681"/>
    <lineage>
        <taxon>Bacteria</taxon>
        <taxon>Pseudomonadati</taxon>
        <taxon>Chlorobiota</taxon>
        <taxon>Chlorobiia</taxon>
        <taxon>Chlorobiales</taxon>
        <taxon>Chlorobiaceae</taxon>
        <taxon>Prosthecochloris</taxon>
    </lineage>
</organism>
<keyword evidence="3" id="KW-0812">Transmembrane</keyword>
<dbReference type="GO" id="GO:1990281">
    <property type="term" value="C:efflux pump complex"/>
    <property type="evidence" value="ECO:0007669"/>
    <property type="project" value="TreeGrafter"/>
</dbReference>
<sequence length="503" mass="57510">MSNMILFNGFARYVTTVFSCCIFFLFLIFPASKLSHAEPLTREAFVTLLQNTHPIFEKERLTSAIEQAEQQSNLGEVDWNLSSSLTWSREESTIAVFSPDLTNALSLETGVNKQFWDTGGRLSATYSLNRTSSSFEAAPLFSYPERFYENSIELQYSQPLLRNWGGKLTRLEYDLKAYDVDVAVIQAEENIEDFLTESISKYLDWVYLEEQKRIIERRLHLSRKEYERAKSKFNAFLVDSVDVIRAQDALNTWKQNLGLVDSQLSALKAELSVLVQASTILTGTPDFNLYDLRLPRSLVSARAKLQDSSRVLRIFELREEQLDVGATGVKETGKPDLSLIAAVTAKNAEENGWDSFNLEKKDAAIGLQLSLPIENRTAKANYQRNRLQVLQLEKDREDVFLSLDASLSSLHAQMMRLNGVLKLNREQIESARLRTIEEIKIYEQGRGDLTFVIMSRDNEESAKLTYAENALNYQKLWLQYQALMDELYEEEQGARSSALRAQE</sequence>
<accession>A0A317T876</accession>
<evidence type="ECO:0000256" key="1">
    <source>
        <dbReference type="ARBA" id="ARBA00004442"/>
    </source>
</evidence>
<comment type="subcellular location">
    <subcellularLocation>
        <location evidence="1">Cell outer membrane</location>
    </subcellularLocation>
</comment>
<name>A0A317T876_9CHLB</name>
<dbReference type="PANTHER" id="PTHR30026:SF20">
    <property type="entry name" value="OUTER MEMBRANE PROTEIN TOLC"/>
    <property type="match status" value="1"/>
</dbReference>